<dbReference type="Proteomes" id="UP000184240">
    <property type="component" value="Unassembled WGS sequence"/>
</dbReference>
<evidence type="ECO:0000313" key="11">
    <source>
        <dbReference type="Proteomes" id="UP000290037"/>
    </source>
</evidence>
<dbReference type="EMBL" id="FQXT01000001">
    <property type="protein sequence ID" value="SHH60249.1"/>
    <property type="molecule type" value="Genomic_DNA"/>
</dbReference>
<dbReference type="CDD" id="cd08977">
    <property type="entry name" value="SusD"/>
    <property type="match status" value="1"/>
</dbReference>
<dbReference type="Proteomes" id="UP000290037">
    <property type="component" value="Unassembled WGS sequence"/>
</dbReference>
<evidence type="ECO:0000259" key="6">
    <source>
        <dbReference type="Pfam" id="PF07980"/>
    </source>
</evidence>
<keyword evidence="4" id="KW-0472">Membrane</keyword>
<proteinExistence type="inferred from homology"/>
<dbReference type="Pfam" id="PF14322">
    <property type="entry name" value="SusD-like_3"/>
    <property type="match status" value="1"/>
</dbReference>
<evidence type="ECO:0000256" key="3">
    <source>
        <dbReference type="ARBA" id="ARBA00022729"/>
    </source>
</evidence>
<reference evidence="8 11" key="3">
    <citation type="submission" date="2018-07" db="EMBL/GenBank/DDBJ databases">
        <title>Leeuwenhoekiella genomics.</title>
        <authorList>
            <person name="Tahon G."/>
            <person name="Willems A."/>
        </authorList>
    </citation>
    <scope>NUCLEOTIDE SEQUENCE [LARGE SCALE GENOMIC DNA]</scope>
    <source>
        <strain evidence="8 11">LMG 24856</strain>
    </source>
</reference>
<evidence type="ECO:0000259" key="7">
    <source>
        <dbReference type="Pfam" id="PF14322"/>
    </source>
</evidence>
<accession>A0A1M5UBB0</accession>
<reference evidence="9" key="2">
    <citation type="submission" date="2016-11" db="EMBL/GenBank/DDBJ databases">
        <authorList>
            <person name="Jaros S."/>
            <person name="Januszkiewicz K."/>
            <person name="Wedrychowicz H."/>
        </authorList>
    </citation>
    <scope>NUCLEOTIDE SEQUENCE [LARGE SCALE GENOMIC DNA]</scope>
    <source>
        <strain evidence="9">DSM 19859</strain>
    </source>
</reference>
<evidence type="ECO:0000313" key="8">
    <source>
        <dbReference type="EMBL" id="RXG27441.1"/>
    </source>
</evidence>
<dbReference type="InterPro" id="IPR012944">
    <property type="entry name" value="SusD_RagB_dom"/>
</dbReference>
<evidence type="ECO:0000256" key="1">
    <source>
        <dbReference type="ARBA" id="ARBA00004442"/>
    </source>
</evidence>
<dbReference type="STRING" id="573501.SAMN04487999_0614"/>
<reference evidence="10" key="1">
    <citation type="submission" date="2016-11" db="EMBL/GenBank/DDBJ databases">
        <authorList>
            <person name="Varghese N."/>
            <person name="Submissions S."/>
        </authorList>
    </citation>
    <scope>NUCLEOTIDE SEQUENCE [LARGE SCALE GENOMIC DNA]</scope>
    <source>
        <strain evidence="10">DSM 19859</strain>
    </source>
</reference>
<dbReference type="OrthoDB" id="621570at2"/>
<comment type="similarity">
    <text evidence="2">Belongs to the SusD family.</text>
</comment>
<protein>
    <submittedName>
        <fullName evidence="9">RagB/SusD domain-containing protein</fullName>
    </submittedName>
</protein>
<feature type="domain" description="SusD-like N-terminal" evidence="7">
    <location>
        <begin position="85"/>
        <end position="232"/>
    </location>
</feature>
<feature type="domain" description="RagB/SusD" evidence="6">
    <location>
        <begin position="343"/>
        <end position="435"/>
    </location>
</feature>
<keyword evidence="11" id="KW-1185">Reference proteome</keyword>
<dbReference type="GO" id="GO:0009279">
    <property type="term" value="C:cell outer membrane"/>
    <property type="evidence" value="ECO:0007669"/>
    <property type="project" value="UniProtKB-SubCell"/>
</dbReference>
<evidence type="ECO:0000313" key="10">
    <source>
        <dbReference type="Proteomes" id="UP000184240"/>
    </source>
</evidence>
<dbReference type="InterPro" id="IPR033985">
    <property type="entry name" value="SusD-like_N"/>
</dbReference>
<name>A0A1M5UBB0_9FLAO</name>
<dbReference type="EMBL" id="QOVN01000007">
    <property type="protein sequence ID" value="RXG27441.1"/>
    <property type="molecule type" value="Genomic_DNA"/>
</dbReference>
<dbReference type="PROSITE" id="PS51257">
    <property type="entry name" value="PROKAR_LIPOPROTEIN"/>
    <property type="match status" value="1"/>
</dbReference>
<sequence>MKPILLYTHLKPFLAFLVLLNLILTGCESFIEVDLPPGQLTGEAVFTDLRTAEAALTDIYALQRDQGILSGGRSGISSNLALYADTYEQFGSQSSDPYFFFTHSVSPDTRTIANFWNTSYNSIYAANALIKGIPGSDALDATAAERPLGEAYFIRGLMHFYLSNLFGPIPYVTTTDYRVNQELSKKPVDEVYTQVVRDLIQAEALIPESYSSAERTRPNAFAVKALLARVYLYQGEWQKAYDKAGEVLESELYTLDIPLDQLFLKESKNTLWQFMPQNAGANTLEGRNFILSVLGSNYAAFNPDFVTSFEPGDLRIESWIDSITQNGITAYFPIKYREELSTASSLEYSKVLRLGELYLIRAETAWRLNRIPQALADLNAIRLRAGLSSLNAATSEELENLILSERRAELFTEFGHRWFDLKRWDKAETVLQESKPGWGAQSYLLPIPETELGANPNLLPQNPGY</sequence>
<dbReference type="SUPFAM" id="SSF48452">
    <property type="entry name" value="TPR-like"/>
    <property type="match status" value="1"/>
</dbReference>
<dbReference type="Pfam" id="PF07980">
    <property type="entry name" value="SusD_RagB"/>
    <property type="match status" value="1"/>
</dbReference>
<dbReference type="Gene3D" id="1.25.40.390">
    <property type="match status" value="1"/>
</dbReference>
<dbReference type="InterPro" id="IPR011990">
    <property type="entry name" value="TPR-like_helical_dom_sf"/>
</dbReference>
<evidence type="ECO:0000256" key="4">
    <source>
        <dbReference type="ARBA" id="ARBA00023136"/>
    </source>
</evidence>
<gene>
    <name evidence="8" type="ORF">DSM01_2960</name>
    <name evidence="9" type="ORF">SAMN04487999_0614</name>
</gene>
<evidence type="ECO:0000256" key="5">
    <source>
        <dbReference type="ARBA" id="ARBA00023237"/>
    </source>
</evidence>
<dbReference type="AlphaFoldDB" id="A0A1M5UBB0"/>
<keyword evidence="5" id="KW-0998">Cell outer membrane</keyword>
<keyword evidence="3" id="KW-0732">Signal</keyword>
<evidence type="ECO:0000256" key="2">
    <source>
        <dbReference type="ARBA" id="ARBA00006275"/>
    </source>
</evidence>
<organism evidence="9 10">
    <name type="scientific">Leeuwenhoekiella palythoae</name>
    <dbReference type="NCBI Taxonomy" id="573501"/>
    <lineage>
        <taxon>Bacteria</taxon>
        <taxon>Pseudomonadati</taxon>
        <taxon>Bacteroidota</taxon>
        <taxon>Flavobacteriia</taxon>
        <taxon>Flavobacteriales</taxon>
        <taxon>Flavobacteriaceae</taxon>
        <taxon>Leeuwenhoekiella</taxon>
    </lineage>
</organism>
<evidence type="ECO:0000313" key="9">
    <source>
        <dbReference type="EMBL" id="SHH60249.1"/>
    </source>
</evidence>
<dbReference type="RefSeq" id="WP_072980202.1">
    <property type="nucleotide sequence ID" value="NZ_FQXT01000001.1"/>
</dbReference>
<comment type="subcellular location">
    <subcellularLocation>
        <location evidence="1">Cell outer membrane</location>
    </subcellularLocation>
</comment>